<protein>
    <recommendedName>
        <fullName evidence="4">DUF3618 domain-containing protein</fullName>
    </recommendedName>
</protein>
<evidence type="ECO:0000256" key="1">
    <source>
        <dbReference type="SAM" id="Phobius"/>
    </source>
</evidence>
<accession>A0ABT5HP14</accession>
<evidence type="ECO:0000313" key="3">
    <source>
        <dbReference type="Proteomes" id="UP001214854"/>
    </source>
</evidence>
<dbReference type="EMBL" id="JAQQKX010000001">
    <property type="protein sequence ID" value="MDC7681791.1"/>
    <property type="molecule type" value="Genomic_DNA"/>
</dbReference>
<keyword evidence="1" id="KW-0812">Transmembrane</keyword>
<reference evidence="2 3" key="1">
    <citation type="submission" date="2023-01" db="EMBL/GenBank/DDBJ databases">
        <title>Novel species of the genus Asticcacaulis isolated from rivers.</title>
        <authorList>
            <person name="Lu H."/>
        </authorList>
    </citation>
    <scope>NUCLEOTIDE SEQUENCE [LARGE SCALE GENOMIC DNA]</scope>
    <source>
        <strain evidence="2 3">BYS171W</strain>
    </source>
</reference>
<organism evidence="2 3">
    <name type="scientific">Asticcacaulis aquaticus</name>
    <dbReference type="NCBI Taxonomy" id="2984212"/>
    <lineage>
        <taxon>Bacteria</taxon>
        <taxon>Pseudomonadati</taxon>
        <taxon>Pseudomonadota</taxon>
        <taxon>Alphaproteobacteria</taxon>
        <taxon>Caulobacterales</taxon>
        <taxon>Caulobacteraceae</taxon>
        <taxon>Asticcacaulis</taxon>
    </lineage>
</organism>
<proteinExistence type="predicted"/>
<name>A0ABT5HP14_9CAUL</name>
<sequence length="72" mass="7691">MGDLISWAQLEREVAVMVDAQSTLSDRMHEAERLSHKYVASGLTPAGWAVTALACAATTVAITALYRRVAAS</sequence>
<dbReference type="RefSeq" id="WP_272746312.1">
    <property type="nucleotide sequence ID" value="NZ_JAQQKX010000001.1"/>
</dbReference>
<feature type="transmembrane region" description="Helical" evidence="1">
    <location>
        <begin position="46"/>
        <end position="66"/>
    </location>
</feature>
<dbReference type="Proteomes" id="UP001214854">
    <property type="component" value="Unassembled WGS sequence"/>
</dbReference>
<keyword evidence="1" id="KW-1133">Transmembrane helix</keyword>
<evidence type="ECO:0008006" key="4">
    <source>
        <dbReference type="Google" id="ProtNLM"/>
    </source>
</evidence>
<evidence type="ECO:0000313" key="2">
    <source>
        <dbReference type="EMBL" id="MDC7681791.1"/>
    </source>
</evidence>
<keyword evidence="1" id="KW-0472">Membrane</keyword>
<gene>
    <name evidence="2" type="ORF">PQU92_00775</name>
</gene>
<keyword evidence="3" id="KW-1185">Reference proteome</keyword>
<comment type="caution">
    <text evidence="2">The sequence shown here is derived from an EMBL/GenBank/DDBJ whole genome shotgun (WGS) entry which is preliminary data.</text>
</comment>